<name>A0A9Q1JKH4_9CARY</name>
<keyword evidence="2" id="KW-1185">Reference proteome</keyword>
<proteinExistence type="predicted"/>
<dbReference type="AlphaFoldDB" id="A0A9Q1JKH4"/>
<dbReference type="EMBL" id="JAKOGI010002687">
    <property type="protein sequence ID" value="KAJ8421520.1"/>
    <property type="molecule type" value="Genomic_DNA"/>
</dbReference>
<accession>A0A9Q1JKH4</accession>
<protein>
    <submittedName>
        <fullName evidence="1">Uncharacterized protein</fullName>
    </submittedName>
</protein>
<dbReference type="Proteomes" id="UP001153076">
    <property type="component" value="Unassembled WGS sequence"/>
</dbReference>
<reference evidence="1" key="1">
    <citation type="submission" date="2022-04" db="EMBL/GenBank/DDBJ databases">
        <title>Carnegiea gigantea Genome sequencing and assembly v2.</title>
        <authorList>
            <person name="Copetti D."/>
            <person name="Sanderson M.J."/>
            <person name="Burquez A."/>
            <person name="Wojciechowski M.F."/>
        </authorList>
    </citation>
    <scope>NUCLEOTIDE SEQUENCE</scope>
    <source>
        <strain evidence="1">SGP5-SGP5p</strain>
        <tissue evidence="1">Aerial part</tissue>
    </source>
</reference>
<comment type="caution">
    <text evidence="1">The sequence shown here is derived from an EMBL/GenBank/DDBJ whole genome shotgun (WGS) entry which is preliminary data.</text>
</comment>
<gene>
    <name evidence="1" type="ORF">Cgig2_027782</name>
</gene>
<evidence type="ECO:0000313" key="2">
    <source>
        <dbReference type="Proteomes" id="UP001153076"/>
    </source>
</evidence>
<evidence type="ECO:0000313" key="1">
    <source>
        <dbReference type="EMBL" id="KAJ8421520.1"/>
    </source>
</evidence>
<sequence length="185" mass="20644">MNISKDEGKLNSKPKWKIVRSGKPLEPFIPPTKDLPCNPYSLQCLCQDPKIDPRNRCSHVKIPEIDVAILAMPIHAIPIQSIALLSQVTNEIKEYFKSSPAEICRKNKLPIGVYEPSTRKQMRLDESQGICFPNNDTAESTPKAHAPSLVSYLPCPLRASQRGVSIFNANAVIKEVDKNVAWVLD</sequence>
<organism evidence="1 2">
    <name type="scientific">Carnegiea gigantea</name>
    <dbReference type="NCBI Taxonomy" id="171969"/>
    <lineage>
        <taxon>Eukaryota</taxon>
        <taxon>Viridiplantae</taxon>
        <taxon>Streptophyta</taxon>
        <taxon>Embryophyta</taxon>
        <taxon>Tracheophyta</taxon>
        <taxon>Spermatophyta</taxon>
        <taxon>Magnoliopsida</taxon>
        <taxon>eudicotyledons</taxon>
        <taxon>Gunneridae</taxon>
        <taxon>Pentapetalae</taxon>
        <taxon>Caryophyllales</taxon>
        <taxon>Cactineae</taxon>
        <taxon>Cactaceae</taxon>
        <taxon>Cactoideae</taxon>
        <taxon>Echinocereeae</taxon>
        <taxon>Carnegiea</taxon>
    </lineage>
</organism>